<feature type="compositionally biased region" description="Basic and acidic residues" evidence="1">
    <location>
        <begin position="1"/>
        <end position="18"/>
    </location>
</feature>
<evidence type="ECO:0000313" key="3">
    <source>
        <dbReference type="EMBL" id="MFF5924317.1"/>
    </source>
</evidence>
<comment type="caution">
    <text evidence="3">The sequence shown here is derived from an EMBL/GenBank/DDBJ whole genome shotgun (WGS) entry which is preliminary data.</text>
</comment>
<evidence type="ECO:0000256" key="1">
    <source>
        <dbReference type="SAM" id="MobiDB-lite"/>
    </source>
</evidence>
<feature type="region of interest" description="Disordered" evidence="1">
    <location>
        <begin position="1"/>
        <end position="22"/>
    </location>
</feature>
<dbReference type="InterPro" id="IPR001387">
    <property type="entry name" value="Cro/C1-type_HTH"/>
</dbReference>
<dbReference type="EMBL" id="JBIBDZ010000023">
    <property type="protein sequence ID" value="MFF5924317.1"/>
    <property type="molecule type" value="Genomic_DNA"/>
</dbReference>
<accession>A0ABW6Y3H3</accession>
<dbReference type="CDD" id="cd00093">
    <property type="entry name" value="HTH_XRE"/>
    <property type="match status" value="1"/>
</dbReference>
<dbReference type="PROSITE" id="PS50943">
    <property type="entry name" value="HTH_CROC1"/>
    <property type="match status" value="1"/>
</dbReference>
<organism evidence="3 4">
    <name type="scientific">Streptomyces flavochromogenes</name>
    <dbReference type="NCBI Taxonomy" id="68199"/>
    <lineage>
        <taxon>Bacteria</taxon>
        <taxon>Bacillati</taxon>
        <taxon>Actinomycetota</taxon>
        <taxon>Actinomycetes</taxon>
        <taxon>Kitasatosporales</taxon>
        <taxon>Streptomycetaceae</taxon>
        <taxon>Streptomyces</taxon>
    </lineage>
</organism>
<keyword evidence="4" id="KW-1185">Reference proteome</keyword>
<sequence length="969" mass="105736">MNKGEHTVLGVHVEDEQNARTAPGIELGRRIDEGRARAGLSQEQLRIQAGLGRTTVSQAISPRGPVPSVDTVTALARTLGLPLGKLLQLQWRAKEEEQRVGITASAVGAPGRPLGQWEPHELEVHPAGPDKDVSDPGTPRARVLPGYVQRRHDRVLAEAVGDSAAGRSRIVVLVGTSSTGKTRACWEAVQPLANAGWRLWHPFDPTRAEAALAELGQVEPRTVVWLNEAQHYFGDHTSGERIAAALHRLLMDEEQRPVLVLVTLWPEYARQYTSLAAPSGDPHSQVRELLAGHMETVPDAFDAAALTAAATLAEQGDRLLADALTRARDSGLITQDLAGAPELLRRYEQATGPARALLEVAMDARRLGVGLHLPQAFLTDAAPDYLSEHDYDQLTEDWAELAYAELAEPVHGKQAPLRRTALRPPRRPPAPATSAEAAAQRPAGPVVRLADYLEEHGRTVRRRLCPPASFWHAAHTHLTRFEDLRTLARGADSRHRLQWVYHLRHRAAALGDTSVLSFLAMAHEEAGDREGAEGLARHHAVHGDTHTLVRLAELRQQAGDREGAVLVLQQAAAHGSTSAVLQLAELQEGAEHQERAERILRQRIDDGDTRAIAQLVQLRHDAGDGEGAEARARHAAYQGDTHLLSLLAQLRENAGDRKGAEALALQAAADHEDTDPLFRLAEHRYKEGDRTGATVLFQKAAAHGNTYAMALLAGALETAGYHERAERLLQQVADRGNTDIIARQAELQEQNGDRKGAERFLQYAADHGHTPALVRLAALRREARDREGAEQLLQQAVDHGDQSAITPLARLREEAGDREGAEHLFQQAADHGDTRALADLVELRERAGNSDGAEALARHIAGQGDTIALTRLAMMREKAGNKEDAEALAWKALDHGDRSCLVRLVIAREAAGDRIEALARQFADQGYPRDKSLTSQRLRDTLLKLWPYGLDPDGVPTPPWQPIASEVLG</sequence>
<dbReference type="RefSeq" id="WP_388312204.1">
    <property type="nucleotide sequence ID" value="NZ_JBIBDZ010000023.1"/>
</dbReference>
<evidence type="ECO:0000313" key="4">
    <source>
        <dbReference type="Proteomes" id="UP001602370"/>
    </source>
</evidence>
<dbReference type="InterPro" id="IPR010982">
    <property type="entry name" value="Lambda_DNA-bd_dom_sf"/>
</dbReference>
<proteinExistence type="predicted"/>
<dbReference type="SUPFAM" id="SSF81901">
    <property type="entry name" value="HCP-like"/>
    <property type="match status" value="2"/>
</dbReference>
<reference evidence="3 4" key="1">
    <citation type="submission" date="2024-10" db="EMBL/GenBank/DDBJ databases">
        <title>The Natural Products Discovery Center: Release of the First 8490 Sequenced Strains for Exploring Actinobacteria Biosynthetic Diversity.</title>
        <authorList>
            <person name="Kalkreuter E."/>
            <person name="Kautsar S.A."/>
            <person name="Yang D."/>
            <person name="Bader C.D."/>
            <person name="Teijaro C.N."/>
            <person name="Fluegel L."/>
            <person name="Davis C.M."/>
            <person name="Simpson J.R."/>
            <person name="Lauterbach L."/>
            <person name="Steele A.D."/>
            <person name="Gui C."/>
            <person name="Meng S."/>
            <person name="Li G."/>
            <person name="Viehrig K."/>
            <person name="Ye F."/>
            <person name="Su P."/>
            <person name="Kiefer A.F."/>
            <person name="Nichols A."/>
            <person name="Cepeda A.J."/>
            <person name="Yan W."/>
            <person name="Fan B."/>
            <person name="Jiang Y."/>
            <person name="Adhikari A."/>
            <person name="Zheng C.-J."/>
            <person name="Schuster L."/>
            <person name="Cowan T.M."/>
            <person name="Smanski M.J."/>
            <person name="Chevrette M.G."/>
            <person name="De Carvalho L.P.S."/>
            <person name="Shen B."/>
        </authorList>
    </citation>
    <scope>NUCLEOTIDE SEQUENCE [LARGE SCALE GENOMIC DNA]</scope>
    <source>
        <strain evidence="3 4">NPDC012605</strain>
    </source>
</reference>
<dbReference type="InterPro" id="IPR011990">
    <property type="entry name" value="TPR-like_helical_dom_sf"/>
</dbReference>
<dbReference type="Pfam" id="PF13560">
    <property type="entry name" value="HTH_31"/>
    <property type="match status" value="1"/>
</dbReference>
<dbReference type="Proteomes" id="UP001602370">
    <property type="component" value="Unassembled WGS sequence"/>
</dbReference>
<gene>
    <name evidence="3" type="ORF">ACFY8C_39265</name>
</gene>
<name>A0ABW6Y3H3_9ACTN</name>
<feature type="domain" description="HTH cro/C1-type" evidence="2">
    <location>
        <begin position="31"/>
        <end position="86"/>
    </location>
</feature>
<dbReference type="SUPFAM" id="SSF47413">
    <property type="entry name" value="lambda repressor-like DNA-binding domains"/>
    <property type="match status" value="1"/>
</dbReference>
<dbReference type="Gene3D" id="1.25.40.10">
    <property type="entry name" value="Tetratricopeptide repeat domain"/>
    <property type="match status" value="3"/>
</dbReference>
<feature type="region of interest" description="Disordered" evidence="1">
    <location>
        <begin position="414"/>
        <end position="441"/>
    </location>
</feature>
<dbReference type="Gene3D" id="1.10.260.40">
    <property type="entry name" value="lambda repressor-like DNA-binding domains"/>
    <property type="match status" value="1"/>
</dbReference>
<protein>
    <submittedName>
        <fullName evidence="3">Helix-turn-helix domain-containing protein</fullName>
    </submittedName>
</protein>
<evidence type="ECO:0000259" key="2">
    <source>
        <dbReference type="PROSITE" id="PS50943"/>
    </source>
</evidence>
<feature type="compositionally biased region" description="Low complexity" evidence="1">
    <location>
        <begin position="432"/>
        <end position="441"/>
    </location>
</feature>
<dbReference type="SMART" id="SM00530">
    <property type="entry name" value="HTH_XRE"/>
    <property type="match status" value="1"/>
</dbReference>